<sequence>MKISSGLLTGIFVIALFILLFFTGIAYRQMQSLKASERLISHSYDVNLELVKLFSSLKDTESGQRGFMLTKDSMYFRQYISSWMAAQNSMDRLKVLVKGVKSQETTLDTLFNLITLRKSTLEISMQLADGKVIVPESVVQNMNEGSQEMEMIRTQINSMTANEKELLAIWKNTYKKDINVAPITYLIVILFAILIFIFSFYKISQDRTELQKANNDYLVMNEQLMFKNTELKKSEDRYHLMVSEVQDYAIILLNNEGIIQNWNKGAEKIMGYSEEEIIGKPISVFYSKEDIARKLPEQLLKEATINGKATHAGWRIRKDGSRFWGNVAITTLRDEDNNVIGFTKVTRDLTSQKEAEERLLEYNRSIEKKNIELLASNEEIASFNHIASHDLQEPLRKIQTFISRITRENSEHISEKGKEYFARISTSAGRMQQLIDDLITYTHTNRADKVFIRTDLNSLISSVLDEFKPTIEEKKAVIRTEHLPTLSVIPFQFEQLFTNLIDNSLKYSRQNVSPVITITSSIVDAHKVPGATLTNPKKFHRITISDNGIGFENQYADTIFTLFQRLHGKSEYSGTGIGLAICKKIVENHNGIISAESIPNEGSQFHIFIPVEV</sequence>
<dbReference type="InterPro" id="IPR000014">
    <property type="entry name" value="PAS"/>
</dbReference>
<feature type="transmembrane region" description="Helical" evidence="6">
    <location>
        <begin position="6"/>
        <end position="27"/>
    </location>
</feature>
<evidence type="ECO:0000259" key="8">
    <source>
        <dbReference type="PROSITE" id="PS50112"/>
    </source>
</evidence>
<dbReference type="CDD" id="cd00130">
    <property type="entry name" value="PAS"/>
    <property type="match status" value="1"/>
</dbReference>
<dbReference type="InterPro" id="IPR005467">
    <property type="entry name" value="His_kinase_dom"/>
</dbReference>
<evidence type="ECO:0000259" key="9">
    <source>
        <dbReference type="PROSITE" id="PS50113"/>
    </source>
</evidence>
<reference evidence="10 11" key="1">
    <citation type="submission" date="2020-10" db="EMBL/GenBank/DDBJ databases">
        <title>Connecting structure to function with the recovery of over 1000 high-quality activated sludge metagenome-assembled genomes encoding full-length rRNA genes using long-read sequencing.</title>
        <authorList>
            <person name="Singleton C.M."/>
            <person name="Petriglieri F."/>
            <person name="Kristensen J.M."/>
            <person name="Kirkegaard R.H."/>
            <person name="Michaelsen T.Y."/>
            <person name="Andersen M.H."/>
            <person name="Karst S.M."/>
            <person name="Dueholm M.S."/>
            <person name="Nielsen P.H."/>
            <person name="Albertsen M."/>
        </authorList>
    </citation>
    <scope>NUCLEOTIDE SEQUENCE [LARGE SCALE GENOMIC DNA]</scope>
    <source>
        <strain evidence="10">Ribe_18-Q3-R11-54_MAXAC.273</strain>
    </source>
</reference>
<dbReference type="NCBIfam" id="TIGR00229">
    <property type="entry name" value="sensory_box"/>
    <property type="match status" value="1"/>
</dbReference>
<dbReference type="Proteomes" id="UP000808337">
    <property type="component" value="Unassembled WGS sequence"/>
</dbReference>
<dbReference type="Pfam" id="PF00512">
    <property type="entry name" value="HisKA"/>
    <property type="match status" value="1"/>
</dbReference>
<dbReference type="EMBL" id="JADKGY010000008">
    <property type="protein sequence ID" value="MBK9982957.1"/>
    <property type="molecule type" value="Genomic_DNA"/>
</dbReference>
<dbReference type="InterPro" id="IPR003661">
    <property type="entry name" value="HisK_dim/P_dom"/>
</dbReference>
<dbReference type="Gene3D" id="3.30.565.10">
    <property type="entry name" value="Histidine kinase-like ATPase, C-terminal domain"/>
    <property type="match status" value="1"/>
</dbReference>
<evidence type="ECO:0000256" key="6">
    <source>
        <dbReference type="SAM" id="Phobius"/>
    </source>
</evidence>
<dbReference type="PROSITE" id="PS50113">
    <property type="entry name" value="PAC"/>
    <property type="match status" value="1"/>
</dbReference>
<evidence type="ECO:0000313" key="10">
    <source>
        <dbReference type="EMBL" id="MBK9982957.1"/>
    </source>
</evidence>
<dbReference type="SUPFAM" id="SSF47384">
    <property type="entry name" value="Homodimeric domain of signal transducing histidine kinase"/>
    <property type="match status" value="1"/>
</dbReference>
<dbReference type="SMART" id="SM00388">
    <property type="entry name" value="HisKA"/>
    <property type="match status" value="1"/>
</dbReference>
<dbReference type="AlphaFoldDB" id="A0A9D7SW20"/>
<keyword evidence="6" id="KW-1133">Transmembrane helix</keyword>
<dbReference type="PROSITE" id="PS50109">
    <property type="entry name" value="HIS_KIN"/>
    <property type="match status" value="1"/>
</dbReference>
<proteinExistence type="predicted"/>
<dbReference type="EC" id="2.7.13.3" evidence="2"/>
<dbReference type="InterPro" id="IPR052162">
    <property type="entry name" value="Sensor_kinase/Photoreceptor"/>
</dbReference>
<keyword evidence="6" id="KW-0812">Transmembrane</keyword>
<keyword evidence="3" id="KW-0597">Phosphoprotein</keyword>
<keyword evidence="6" id="KW-0472">Membrane</keyword>
<dbReference type="SMART" id="SM00091">
    <property type="entry name" value="PAS"/>
    <property type="match status" value="1"/>
</dbReference>
<evidence type="ECO:0000256" key="4">
    <source>
        <dbReference type="ARBA" id="ARBA00022679"/>
    </source>
</evidence>
<dbReference type="PANTHER" id="PTHR43304:SF1">
    <property type="entry name" value="PAC DOMAIN-CONTAINING PROTEIN"/>
    <property type="match status" value="1"/>
</dbReference>
<name>A0A9D7SW20_9BACT</name>
<dbReference type="InterPro" id="IPR035965">
    <property type="entry name" value="PAS-like_dom_sf"/>
</dbReference>
<keyword evidence="4" id="KW-0808">Transferase</keyword>
<dbReference type="CDD" id="cd19410">
    <property type="entry name" value="HK9-like_sensor"/>
    <property type="match status" value="1"/>
</dbReference>
<dbReference type="Pfam" id="PF02518">
    <property type="entry name" value="HATPase_c"/>
    <property type="match status" value="1"/>
</dbReference>
<dbReference type="InterPro" id="IPR003594">
    <property type="entry name" value="HATPase_dom"/>
</dbReference>
<comment type="caution">
    <text evidence="10">The sequence shown here is derived from an EMBL/GenBank/DDBJ whole genome shotgun (WGS) entry which is preliminary data.</text>
</comment>
<dbReference type="GO" id="GO:0000155">
    <property type="term" value="F:phosphorelay sensor kinase activity"/>
    <property type="evidence" value="ECO:0007669"/>
    <property type="project" value="InterPro"/>
</dbReference>
<keyword evidence="5" id="KW-0418">Kinase</keyword>
<feature type="transmembrane region" description="Helical" evidence="6">
    <location>
        <begin position="180"/>
        <end position="201"/>
    </location>
</feature>
<dbReference type="Pfam" id="PF05227">
    <property type="entry name" value="CHASE3"/>
    <property type="match status" value="1"/>
</dbReference>
<evidence type="ECO:0000256" key="1">
    <source>
        <dbReference type="ARBA" id="ARBA00000085"/>
    </source>
</evidence>
<dbReference type="SUPFAM" id="SSF55874">
    <property type="entry name" value="ATPase domain of HSP90 chaperone/DNA topoisomerase II/histidine kinase"/>
    <property type="match status" value="1"/>
</dbReference>
<dbReference type="PROSITE" id="PS50112">
    <property type="entry name" value="PAS"/>
    <property type="match status" value="1"/>
</dbReference>
<dbReference type="InterPro" id="IPR036890">
    <property type="entry name" value="HATPase_C_sf"/>
</dbReference>
<dbReference type="SUPFAM" id="SSF55785">
    <property type="entry name" value="PYP-like sensor domain (PAS domain)"/>
    <property type="match status" value="1"/>
</dbReference>
<dbReference type="PANTHER" id="PTHR43304">
    <property type="entry name" value="PHYTOCHROME-LIKE PROTEIN CPH1"/>
    <property type="match status" value="1"/>
</dbReference>
<organism evidence="10 11">
    <name type="scientific">Candidatus Opimibacter skivensis</name>
    <dbReference type="NCBI Taxonomy" id="2982028"/>
    <lineage>
        <taxon>Bacteria</taxon>
        <taxon>Pseudomonadati</taxon>
        <taxon>Bacteroidota</taxon>
        <taxon>Saprospiria</taxon>
        <taxon>Saprospirales</taxon>
        <taxon>Saprospiraceae</taxon>
        <taxon>Candidatus Opimibacter</taxon>
    </lineage>
</organism>
<feature type="domain" description="Histidine kinase" evidence="7">
    <location>
        <begin position="386"/>
        <end position="613"/>
    </location>
</feature>
<evidence type="ECO:0000256" key="5">
    <source>
        <dbReference type="ARBA" id="ARBA00022777"/>
    </source>
</evidence>
<feature type="domain" description="PAC" evidence="9">
    <location>
        <begin position="309"/>
        <end position="361"/>
    </location>
</feature>
<comment type="catalytic activity">
    <reaction evidence="1">
        <text>ATP + protein L-histidine = ADP + protein N-phospho-L-histidine.</text>
        <dbReference type="EC" id="2.7.13.3"/>
    </reaction>
</comment>
<dbReference type="InterPro" id="IPR000700">
    <property type="entry name" value="PAS-assoc_C"/>
</dbReference>
<dbReference type="Pfam" id="PF13426">
    <property type="entry name" value="PAS_9"/>
    <property type="match status" value="1"/>
</dbReference>
<protein>
    <recommendedName>
        <fullName evidence="2">histidine kinase</fullName>
        <ecNumber evidence="2">2.7.13.3</ecNumber>
    </recommendedName>
</protein>
<dbReference type="CDD" id="cd00082">
    <property type="entry name" value="HisKA"/>
    <property type="match status" value="1"/>
</dbReference>
<dbReference type="Gene3D" id="3.30.450.20">
    <property type="entry name" value="PAS domain"/>
    <property type="match status" value="1"/>
</dbReference>
<dbReference type="InterPro" id="IPR036097">
    <property type="entry name" value="HisK_dim/P_sf"/>
</dbReference>
<gene>
    <name evidence="10" type="ORF">IPP15_11140</name>
</gene>
<dbReference type="SMART" id="SM00387">
    <property type="entry name" value="HATPase_c"/>
    <property type="match status" value="1"/>
</dbReference>
<dbReference type="PRINTS" id="PR00344">
    <property type="entry name" value="BCTRLSENSOR"/>
</dbReference>
<evidence type="ECO:0000259" key="7">
    <source>
        <dbReference type="PROSITE" id="PS50109"/>
    </source>
</evidence>
<evidence type="ECO:0000256" key="2">
    <source>
        <dbReference type="ARBA" id="ARBA00012438"/>
    </source>
</evidence>
<accession>A0A9D7SW20</accession>
<evidence type="ECO:0000313" key="11">
    <source>
        <dbReference type="Proteomes" id="UP000808337"/>
    </source>
</evidence>
<evidence type="ECO:0000256" key="3">
    <source>
        <dbReference type="ARBA" id="ARBA00022553"/>
    </source>
</evidence>
<dbReference type="InterPro" id="IPR007891">
    <property type="entry name" value="CHASE3"/>
</dbReference>
<feature type="domain" description="PAS" evidence="8">
    <location>
        <begin position="234"/>
        <end position="290"/>
    </location>
</feature>
<dbReference type="Gene3D" id="1.10.287.130">
    <property type="match status" value="1"/>
</dbReference>
<dbReference type="InterPro" id="IPR004358">
    <property type="entry name" value="Sig_transdc_His_kin-like_C"/>
</dbReference>